<dbReference type="EMBL" id="AZTB01000104">
    <property type="protein sequence ID" value="KGG79464.1"/>
    <property type="molecule type" value="Genomic_DNA"/>
</dbReference>
<sequence length="992" mass="114976">MYTSGEYRQKLYVYEMFRQNPNYDPENDPNLYEPIEGEDYIYSSLTKQLYCAWILGRDIEGYNTAWKTGEKKANTPFIKDLTKPIYFKKQEGVNPYDAKGFAYPILYLHRITLNLRDNEDRFGVWYGGDYDTITATSEMRDITKAPNIKADTSILVYNFVPHVLGTEGTDLYPKEGWVLSKQTNRPVYCFLNHSGAVSFPYTGLETSIFDPVTRRFVRINNRENLEKMMSRYYGPEHIGNIDLALDEYTFQRNASYDFMASIPSNAVNWVGLSWTAPKSSPYGSGEKYPVTYKEINHGAIVKERVSGYIDYSPGKIAPKGKMNQNFKNKGSALIRFQKRPDSVFFNYNLRTKPVIIEIEDKVVENGVVKTVKKKVLAFKPYYDPPSNDKDNLRITTKSSENEKYFGWYRSVGYGLYVDLMGSPYFAIDIKYGQLRSIYKTSKSNYRQLVSLVYEPWNPNNGSKFVFASRYSEKFFDYYRKTYGGKYLDNLTDDLEKEEWKNLLEYVAYYMKFNPDLIFALVENGKRNPELSKVIDYNKILMDIKKIKNNAKDKENFTYVDALMSTDYYIDMVYTFYKFFSLTVAPSEYTAGIAYYATKEDTYSSLNVPPFKNISDLFILNDETRTGLSYVDENNTIIVGKNIGEQSLGKKSGIEIYPYEEGSSTLNGWWRRTNPIPKDKLKLEPNKPYVLRAYLGYITEKTKSQELHQNGYGLSFHKDINLYMNVKYTQDKIDLNTKSNIDINNESKFGYYAVSVPLVDQTLKEDRHKSKENFDMDLGIKRYEPRYGIYEVVFKLTENGLMYLDSNGAWQNANTTINTNLFPDALLKINYNTLDLTQVKGYYFEVFLSPERNYYKGDKKSLIEASFIKSLSGLADSYKYFYTNDNQYSYNDKAGLFALSSDGANSFVAFGITNSTVSLGAEKYNNIVIDRKKEDGTYETIKPNSSYELKLKQGDQIKIKAYVKRSDMPMYPKEDPKLGTTNPVRIKDIRLKR</sequence>
<accession>A0A096CSF7</accession>
<dbReference type="AlphaFoldDB" id="A0A096CSF7"/>
<dbReference type="Proteomes" id="UP000029622">
    <property type="component" value="Unassembled WGS sequence"/>
</dbReference>
<proteinExistence type="predicted"/>
<evidence type="ECO:0000313" key="1">
    <source>
        <dbReference type="EMBL" id="KGG79464.1"/>
    </source>
</evidence>
<organism evidence="1 2">
    <name type="scientific">Caloranaerobacter azorensis H53214</name>
    <dbReference type="NCBI Taxonomy" id="1156417"/>
    <lineage>
        <taxon>Bacteria</taxon>
        <taxon>Bacillati</taxon>
        <taxon>Bacillota</taxon>
        <taxon>Tissierellia</taxon>
        <taxon>Tissierellales</taxon>
        <taxon>Thermohalobacteraceae</taxon>
        <taxon>Caloranaerobacter</taxon>
    </lineage>
</organism>
<gene>
    <name evidence="1" type="ORF">Y919_11895</name>
</gene>
<name>A0A096CSF7_9FIRM</name>
<comment type="caution">
    <text evidence="1">The sequence shown here is derived from an EMBL/GenBank/DDBJ whole genome shotgun (WGS) entry which is preliminary data.</text>
</comment>
<reference evidence="1 2" key="1">
    <citation type="submission" date="2013-12" db="EMBL/GenBank/DDBJ databases">
        <title>Draft genome sequence of Caloranaerobacter sp. H53214.</title>
        <authorList>
            <person name="Jiang L.J."/>
            <person name="Shao Z.Z."/>
            <person name="Long M.N."/>
        </authorList>
    </citation>
    <scope>NUCLEOTIDE SEQUENCE [LARGE SCALE GENOMIC DNA]</scope>
    <source>
        <strain evidence="1 2">H53214</strain>
    </source>
</reference>
<evidence type="ECO:0000313" key="2">
    <source>
        <dbReference type="Proteomes" id="UP000029622"/>
    </source>
</evidence>
<protein>
    <submittedName>
        <fullName evidence="1">Uncharacterized protein</fullName>
    </submittedName>
</protein>